<accession>A0A8X6J0J8</accession>
<reference evidence="2" key="1">
    <citation type="submission" date="2020-07" db="EMBL/GenBank/DDBJ databases">
        <title>Multicomponent nature underlies the extraordinary mechanical properties of spider dragline silk.</title>
        <authorList>
            <person name="Kono N."/>
            <person name="Nakamura H."/>
            <person name="Mori M."/>
            <person name="Yoshida Y."/>
            <person name="Ohtoshi R."/>
            <person name="Malay A.D."/>
            <person name="Moran D.A.P."/>
            <person name="Tomita M."/>
            <person name="Numata K."/>
            <person name="Arakawa K."/>
        </authorList>
    </citation>
    <scope>NUCLEOTIDE SEQUENCE</scope>
</reference>
<feature type="region of interest" description="Disordered" evidence="1">
    <location>
        <begin position="1"/>
        <end position="31"/>
    </location>
</feature>
<dbReference type="EMBL" id="BMAO01027143">
    <property type="protein sequence ID" value="GFR14790.1"/>
    <property type="molecule type" value="Genomic_DNA"/>
</dbReference>
<comment type="caution">
    <text evidence="2">The sequence shown here is derived from an EMBL/GenBank/DDBJ whole genome shotgun (WGS) entry which is preliminary data.</text>
</comment>
<sequence>MNKRTWNWKTHTGTLPGLRPRQNQISPCEQQSTTYEDGNFQEMQASLLRSTQEYAGPLPRRALLRTCPLGTPGNRRNYGILSVSETPFLLVQPLVALMKNPS</sequence>
<proteinExistence type="predicted"/>
<evidence type="ECO:0000256" key="1">
    <source>
        <dbReference type="SAM" id="MobiDB-lite"/>
    </source>
</evidence>
<gene>
    <name evidence="2" type="ORF">TNCT_559341</name>
</gene>
<feature type="compositionally biased region" description="Polar residues" evidence="1">
    <location>
        <begin position="21"/>
        <end position="31"/>
    </location>
</feature>
<dbReference type="Proteomes" id="UP000887116">
    <property type="component" value="Unassembled WGS sequence"/>
</dbReference>
<protein>
    <submittedName>
        <fullName evidence="2">Uncharacterized protein</fullName>
    </submittedName>
</protein>
<evidence type="ECO:0000313" key="2">
    <source>
        <dbReference type="EMBL" id="GFR14790.1"/>
    </source>
</evidence>
<feature type="compositionally biased region" description="Polar residues" evidence="1">
    <location>
        <begin position="1"/>
        <end position="13"/>
    </location>
</feature>
<evidence type="ECO:0000313" key="3">
    <source>
        <dbReference type="Proteomes" id="UP000887116"/>
    </source>
</evidence>
<name>A0A8X6J0J8_TRICU</name>
<keyword evidence="3" id="KW-1185">Reference proteome</keyword>
<organism evidence="2 3">
    <name type="scientific">Trichonephila clavata</name>
    <name type="common">Joro spider</name>
    <name type="synonym">Nephila clavata</name>
    <dbReference type="NCBI Taxonomy" id="2740835"/>
    <lineage>
        <taxon>Eukaryota</taxon>
        <taxon>Metazoa</taxon>
        <taxon>Ecdysozoa</taxon>
        <taxon>Arthropoda</taxon>
        <taxon>Chelicerata</taxon>
        <taxon>Arachnida</taxon>
        <taxon>Araneae</taxon>
        <taxon>Araneomorphae</taxon>
        <taxon>Entelegynae</taxon>
        <taxon>Araneoidea</taxon>
        <taxon>Nephilidae</taxon>
        <taxon>Trichonephila</taxon>
    </lineage>
</organism>
<dbReference type="AlphaFoldDB" id="A0A8X6J0J8"/>